<name>A0A9W7DV24_9STRA</name>
<dbReference type="OrthoDB" id="203588at2759"/>
<reference evidence="2" key="1">
    <citation type="submission" date="2022-07" db="EMBL/GenBank/DDBJ databases">
        <title>Genome analysis of Parmales, a sister group of diatoms, reveals the evolutionary specialization of diatoms from phago-mixotrophs to photoautotrophs.</title>
        <authorList>
            <person name="Ban H."/>
            <person name="Sato S."/>
            <person name="Yoshikawa S."/>
            <person name="Kazumasa Y."/>
            <person name="Nakamura Y."/>
            <person name="Ichinomiya M."/>
            <person name="Saitoh K."/>
            <person name="Sato N."/>
            <person name="Blanc-Mathieu R."/>
            <person name="Endo H."/>
            <person name="Kuwata A."/>
            <person name="Ogata H."/>
        </authorList>
    </citation>
    <scope>NUCLEOTIDE SEQUENCE</scope>
</reference>
<feature type="region of interest" description="Disordered" evidence="1">
    <location>
        <begin position="57"/>
        <end position="206"/>
    </location>
</feature>
<dbReference type="EMBL" id="BRXZ01000865">
    <property type="protein sequence ID" value="GMH56058.1"/>
    <property type="molecule type" value="Genomic_DNA"/>
</dbReference>
<proteinExistence type="predicted"/>
<sequence length="206" mass="22403">MPAPPVPPAVKEALSVLPMDKSVSVRSYIAGLRDTIKDLEAQLNPPAHAHMHGHEVCHENHDHGSHDHGGHDHGHDHKEGGSCDHPSHDHGGHDHGHDHKEGGSCDHPSHDHGGHDHGHDHGHKEEEAKAHDHGHDHKEGGSCDHGSHDHGHEHKEEGHDHGHNHGHKEEEEVPAWKKRALDADPNAAPFGGSWGDEMQVDATAKK</sequence>
<evidence type="ECO:0000313" key="2">
    <source>
        <dbReference type="EMBL" id="GMH56058.1"/>
    </source>
</evidence>
<organism evidence="2 3">
    <name type="scientific">Triparma retinervis</name>
    <dbReference type="NCBI Taxonomy" id="2557542"/>
    <lineage>
        <taxon>Eukaryota</taxon>
        <taxon>Sar</taxon>
        <taxon>Stramenopiles</taxon>
        <taxon>Ochrophyta</taxon>
        <taxon>Bolidophyceae</taxon>
        <taxon>Parmales</taxon>
        <taxon>Triparmaceae</taxon>
        <taxon>Triparma</taxon>
    </lineage>
</organism>
<comment type="caution">
    <text evidence="2">The sequence shown here is derived from an EMBL/GenBank/DDBJ whole genome shotgun (WGS) entry which is preliminary data.</text>
</comment>
<protein>
    <submittedName>
        <fullName evidence="2">Uncharacterized protein</fullName>
    </submittedName>
</protein>
<dbReference type="Proteomes" id="UP001165082">
    <property type="component" value="Unassembled WGS sequence"/>
</dbReference>
<gene>
    <name evidence="2" type="ORF">TrRE_jg1095</name>
</gene>
<feature type="compositionally biased region" description="Basic and acidic residues" evidence="1">
    <location>
        <begin position="57"/>
        <end position="170"/>
    </location>
</feature>
<evidence type="ECO:0000313" key="3">
    <source>
        <dbReference type="Proteomes" id="UP001165082"/>
    </source>
</evidence>
<evidence type="ECO:0000256" key="1">
    <source>
        <dbReference type="SAM" id="MobiDB-lite"/>
    </source>
</evidence>
<keyword evidence="3" id="KW-1185">Reference proteome</keyword>
<accession>A0A9W7DV24</accession>
<dbReference type="AlphaFoldDB" id="A0A9W7DV24"/>